<dbReference type="UniPathway" id="UPA00232"/>
<evidence type="ECO:0000313" key="7">
    <source>
        <dbReference type="EMBL" id="OAJ40322.1"/>
    </source>
</evidence>
<dbReference type="PANTHER" id="PTHR43464:SF19">
    <property type="entry name" value="UBIQUINONE BIOSYNTHESIS O-METHYLTRANSFERASE, MITOCHONDRIAL"/>
    <property type="match status" value="1"/>
</dbReference>
<keyword evidence="4 5" id="KW-0949">S-adenosyl-L-methionine</keyword>
<name>A0A177WKI2_BATDL</name>
<dbReference type="eggNOG" id="KOG1270">
    <property type="taxonomic scope" value="Eukaryota"/>
</dbReference>
<feature type="binding site" evidence="5">
    <location>
        <position position="78"/>
    </location>
    <ligand>
        <name>S-adenosyl-L-methionine</name>
        <dbReference type="ChEBI" id="CHEBI:59789"/>
    </ligand>
</feature>
<feature type="binding site" evidence="5">
    <location>
        <position position="186"/>
    </location>
    <ligand>
        <name>Mg(2+)</name>
        <dbReference type="ChEBI" id="CHEBI:18420"/>
    </ligand>
</feature>
<evidence type="ECO:0000259" key="6">
    <source>
        <dbReference type="Pfam" id="PF08241"/>
    </source>
</evidence>
<comment type="subunit">
    <text evidence="5">Component of a multi-subunit COQ enzyme complex, composed of at least COQ3, COQ4, COQ5, COQ6, COQ7 and COQ9.</text>
</comment>
<comment type="catalytic activity">
    <reaction evidence="5">
        <text>a 3-demethylubiquinone + S-adenosyl-L-methionine = a ubiquinone + S-adenosyl-L-homocysteine</text>
        <dbReference type="Rhea" id="RHEA:81215"/>
        <dbReference type="Rhea" id="RHEA-COMP:9565"/>
        <dbReference type="Rhea" id="RHEA-COMP:19654"/>
        <dbReference type="ChEBI" id="CHEBI:16389"/>
        <dbReference type="ChEBI" id="CHEBI:57856"/>
        <dbReference type="ChEBI" id="CHEBI:59789"/>
        <dbReference type="ChEBI" id="CHEBI:231825"/>
    </reaction>
</comment>
<comment type="cofactor">
    <cofactor evidence="5">
        <name>Mg(2+)</name>
        <dbReference type="ChEBI" id="CHEBI:18420"/>
    </cofactor>
</comment>
<comment type="function">
    <text evidence="5">O-methyltransferase required for two non-consecutive steps during ubiquinone biosynthesis. Catalyzes the 2 O-methylation of 3,4-dihydroxy-5-(all-trans-polyprenyl)benzoic acid into 4-hydroxy-3-methoxy-5-(all-trans-polyprenyl)benzoic acid. Also catalyzes the last step of ubiquinone biosynthesis by mediating methylation of 3-demethylubiquinone into ubiquinone. Also able to mediate the methylation of 3-demethylubiquinol into ubiquinol.</text>
</comment>
<keyword evidence="3 5" id="KW-0831">Ubiquinone biosynthesis</keyword>
<comment type="catalytic activity">
    <reaction evidence="5">
        <text>a 3-demethylubiquinol + S-adenosyl-L-methionine = a ubiquinol + S-adenosyl-L-homocysteine + H(+)</text>
        <dbReference type="Rhea" id="RHEA:44380"/>
        <dbReference type="Rhea" id="RHEA-COMP:9566"/>
        <dbReference type="Rhea" id="RHEA-COMP:10914"/>
        <dbReference type="ChEBI" id="CHEBI:15378"/>
        <dbReference type="ChEBI" id="CHEBI:17976"/>
        <dbReference type="ChEBI" id="CHEBI:57856"/>
        <dbReference type="ChEBI" id="CHEBI:59789"/>
        <dbReference type="ChEBI" id="CHEBI:84422"/>
        <dbReference type="EC" id="2.1.1.64"/>
    </reaction>
</comment>
<dbReference type="PANTHER" id="PTHR43464">
    <property type="entry name" value="METHYLTRANSFERASE"/>
    <property type="match status" value="1"/>
</dbReference>
<dbReference type="EC" id="2.1.1.114" evidence="5"/>
<dbReference type="STRING" id="403673.A0A177WKI2"/>
<dbReference type="Proteomes" id="UP000077115">
    <property type="component" value="Unassembled WGS sequence"/>
</dbReference>
<comment type="subcellular location">
    <subcellularLocation>
        <location evidence="5">Mitochondrion inner membrane</location>
        <topology evidence="5">Peripheral membrane protein</topology>
        <orientation evidence="5">Matrix side</orientation>
    </subcellularLocation>
</comment>
<evidence type="ECO:0000256" key="1">
    <source>
        <dbReference type="ARBA" id="ARBA00022603"/>
    </source>
</evidence>
<feature type="binding site" evidence="5">
    <location>
        <position position="111"/>
    </location>
    <ligand>
        <name>S-adenosyl-L-methionine</name>
        <dbReference type="ChEBI" id="CHEBI:59789"/>
    </ligand>
</feature>
<dbReference type="GO" id="GO:0010420">
    <property type="term" value="F:polyprenyldihydroxybenzoate methyltransferase activity"/>
    <property type="evidence" value="ECO:0007669"/>
    <property type="project" value="UniProtKB-UniRule"/>
</dbReference>
<organism evidence="7 8">
    <name type="scientific">Batrachochytrium dendrobatidis (strain JEL423)</name>
    <dbReference type="NCBI Taxonomy" id="403673"/>
    <lineage>
        <taxon>Eukaryota</taxon>
        <taxon>Fungi</taxon>
        <taxon>Fungi incertae sedis</taxon>
        <taxon>Chytridiomycota</taxon>
        <taxon>Chytridiomycota incertae sedis</taxon>
        <taxon>Chytridiomycetes</taxon>
        <taxon>Rhizophydiales</taxon>
        <taxon>Rhizophydiales incertae sedis</taxon>
        <taxon>Batrachochytrium</taxon>
    </lineage>
</organism>
<feature type="binding site" evidence="5">
    <location>
        <position position="132"/>
    </location>
    <ligand>
        <name>S-adenosyl-L-methionine</name>
        <dbReference type="ChEBI" id="CHEBI:59789"/>
    </ligand>
</feature>
<reference evidence="7 8" key="2">
    <citation type="submission" date="2016-05" db="EMBL/GenBank/DDBJ databases">
        <title>Lineage-specific infection strategies underlie the spectrum of fungal disease in amphibians.</title>
        <authorList>
            <person name="Cuomo C.A."/>
            <person name="Farrer R.A."/>
            <person name="James T."/>
            <person name="Longcore J."/>
            <person name="Birren B."/>
        </authorList>
    </citation>
    <scope>NUCLEOTIDE SEQUENCE [LARGE SCALE GENOMIC DNA]</scope>
    <source>
        <strain evidence="7 8">JEL423</strain>
    </source>
</reference>
<dbReference type="EMBL" id="DS022304">
    <property type="protein sequence ID" value="OAJ40322.1"/>
    <property type="molecule type" value="Genomic_DNA"/>
</dbReference>
<keyword evidence="5" id="KW-0999">Mitochondrion inner membrane</keyword>
<feature type="binding site" evidence="5">
    <location>
        <position position="182"/>
    </location>
    <ligand>
        <name>Mg(2+)</name>
        <dbReference type="ChEBI" id="CHEBI:18420"/>
    </ligand>
</feature>
<accession>A0A177WKI2</accession>
<dbReference type="CDD" id="cd02440">
    <property type="entry name" value="AdoMet_MTases"/>
    <property type="match status" value="1"/>
</dbReference>
<evidence type="ECO:0000313" key="8">
    <source>
        <dbReference type="Proteomes" id="UP000077115"/>
    </source>
</evidence>
<dbReference type="AlphaFoldDB" id="A0A177WKI2"/>
<dbReference type="EC" id="2.1.1.-" evidence="5"/>
<feature type="binding site" evidence="5">
    <location>
        <position position="181"/>
    </location>
    <ligand>
        <name>S-adenosyl-L-methionine</name>
        <dbReference type="ChEBI" id="CHEBI:59789"/>
    </ligand>
</feature>
<protein>
    <recommendedName>
        <fullName evidence="5">Ubiquinone biosynthesis O-methyltransferase, mitochondrial</fullName>
    </recommendedName>
    <alternativeName>
        <fullName evidence="5">3-demethylubiquinol 3-O-methyltransferase</fullName>
        <ecNumber evidence="5">2.1.1.64</ecNumber>
    </alternativeName>
    <alternativeName>
        <fullName evidence="5">3-demethylubiquinone 3-O-methyltransferase</fullName>
        <ecNumber evidence="5">2.1.1.-</ecNumber>
    </alternativeName>
    <alternativeName>
        <fullName evidence="5">Polyprenyldihydroxybenzoate methyltransferase</fullName>
        <ecNumber evidence="5">2.1.1.114</ecNumber>
    </alternativeName>
</protein>
<dbReference type="GO" id="GO:0061542">
    <property type="term" value="F:3-demethylubiquinol 3-O-methyltransferase activity"/>
    <property type="evidence" value="ECO:0007669"/>
    <property type="project" value="UniProtKB-UniRule"/>
</dbReference>
<feature type="binding site" evidence="5">
    <location>
        <position position="185"/>
    </location>
    <ligand>
        <name>Mg(2+)</name>
        <dbReference type="ChEBI" id="CHEBI:18420"/>
    </ligand>
</feature>
<evidence type="ECO:0000256" key="3">
    <source>
        <dbReference type="ARBA" id="ARBA00022688"/>
    </source>
</evidence>
<evidence type="ECO:0000256" key="5">
    <source>
        <dbReference type="HAMAP-Rule" id="MF_03190"/>
    </source>
</evidence>
<dbReference type="GO" id="GO:0120537">
    <property type="term" value="F:3-demethylubiquinone 3-O-methyltransferase activity"/>
    <property type="evidence" value="ECO:0007669"/>
    <property type="project" value="RHEA"/>
</dbReference>
<reference evidence="7 8" key="1">
    <citation type="submission" date="2006-10" db="EMBL/GenBank/DDBJ databases">
        <title>The Genome Sequence of Batrachochytrium dendrobatidis JEL423.</title>
        <authorList>
            <consortium name="The Broad Institute Genome Sequencing Platform"/>
            <person name="Birren B."/>
            <person name="Lander E."/>
            <person name="Galagan J."/>
            <person name="Cuomo C."/>
            <person name="Devon K."/>
            <person name="Jaffe D."/>
            <person name="Butler J."/>
            <person name="Alvarez P."/>
            <person name="Gnerre S."/>
            <person name="Grabherr M."/>
            <person name="Kleber M."/>
            <person name="Mauceli E."/>
            <person name="Brockman W."/>
            <person name="Young S."/>
            <person name="LaButti K."/>
            <person name="Sykes S."/>
            <person name="DeCaprio D."/>
            <person name="Crawford M."/>
            <person name="Koehrsen M."/>
            <person name="Engels R."/>
            <person name="Montgomery P."/>
            <person name="Pearson M."/>
            <person name="Howarth C."/>
            <person name="Larson L."/>
            <person name="White J."/>
            <person name="O'Leary S."/>
            <person name="Kodira C."/>
            <person name="Zeng Q."/>
            <person name="Yandava C."/>
            <person name="Alvarado L."/>
            <person name="Longcore J."/>
            <person name="James T."/>
        </authorList>
    </citation>
    <scope>NUCLEOTIDE SEQUENCE [LARGE SCALE GENOMIC DNA]</scope>
    <source>
        <strain evidence="7 8">JEL423</strain>
    </source>
</reference>
<keyword evidence="5" id="KW-0460">Magnesium</keyword>
<dbReference type="GO" id="GO:0046872">
    <property type="term" value="F:metal ion binding"/>
    <property type="evidence" value="ECO:0007669"/>
    <property type="project" value="UniProtKB-KW"/>
</dbReference>
<evidence type="ECO:0000256" key="4">
    <source>
        <dbReference type="ARBA" id="ARBA00022691"/>
    </source>
</evidence>
<keyword evidence="2 5" id="KW-0808">Transferase</keyword>
<keyword evidence="5" id="KW-0479">Metal-binding</keyword>
<dbReference type="SUPFAM" id="SSF53335">
    <property type="entry name" value="S-adenosyl-L-methionine-dependent methyltransferases"/>
    <property type="match status" value="1"/>
</dbReference>
<comment type="pathway">
    <text evidence="5">Cofactor biosynthesis; ubiquinone biosynthesis.</text>
</comment>
<keyword evidence="5" id="KW-0496">Mitochondrion</keyword>
<dbReference type="GO" id="GO:0031314">
    <property type="term" value="C:extrinsic component of mitochondrial inner membrane"/>
    <property type="evidence" value="ECO:0007669"/>
    <property type="project" value="UniProtKB-UniRule"/>
</dbReference>
<dbReference type="GO" id="GO:0032259">
    <property type="term" value="P:methylation"/>
    <property type="evidence" value="ECO:0007669"/>
    <property type="project" value="UniProtKB-KW"/>
</dbReference>
<dbReference type="InterPro" id="IPR029063">
    <property type="entry name" value="SAM-dependent_MTases_sf"/>
</dbReference>
<proteinExistence type="inferred from homology"/>
<sequence length="299" mass="33158">MPLLYVTTPFSRPFLSSGIKSLRGITSLRTTKSFMHTQPTPSSASVNTDEINKFNRTAAEWWDPNGQYKLLHKMNPVRVKYVRDMLVAHNAVTSESTLALPFAGMRLLDIGCGGGFLSEALARLGAQVVGADASGENINVATAHYALDRLLKKGPGSIDYRHTTAEKLAQQGEQFDAVVALEILEHVNDPKSFVRTCTQLVKPDGLMFYSTINRTPASYIFTILLAEHFLKWVPVGTHSHDKYIAPEELEMYLRAAQSSMLNTSGIGYNLLTKTWSLLDETRPCGLDMNYIMAARKSIL</sequence>
<dbReference type="NCBIfam" id="TIGR01983">
    <property type="entry name" value="UbiG"/>
    <property type="match status" value="1"/>
</dbReference>
<dbReference type="InterPro" id="IPR013216">
    <property type="entry name" value="Methyltransf_11"/>
</dbReference>
<comment type="similarity">
    <text evidence="5">Belongs to the class I-like SAM-binding methyltransferase superfamily. UbiG/COQ3 family.</text>
</comment>
<gene>
    <name evidence="5" type="primary">COQ3</name>
    <name evidence="7" type="ORF">BDEG_24069</name>
</gene>
<comment type="catalytic activity">
    <reaction evidence="5">
        <text>a 3,4-dihydroxy-5-(all-trans-polyprenyl)benzoate + S-adenosyl-L-methionine = a 4-hydroxy-3-methoxy-5-(all-trans-polyprenyl)benzoate + S-adenosyl-L-homocysteine + H(+)</text>
        <dbReference type="Rhea" id="RHEA:44452"/>
        <dbReference type="Rhea" id="RHEA-COMP:10930"/>
        <dbReference type="Rhea" id="RHEA-COMP:10931"/>
        <dbReference type="ChEBI" id="CHEBI:15378"/>
        <dbReference type="ChEBI" id="CHEBI:57856"/>
        <dbReference type="ChEBI" id="CHEBI:59789"/>
        <dbReference type="ChEBI" id="CHEBI:64694"/>
        <dbReference type="ChEBI" id="CHEBI:84443"/>
        <dbReference type="EC" id="2.1.1.114"/>
    </reaction>
</comment>
<dbReference type="Gene3D" id="3.40.50.150">
    <property type="entry name" value="Vaccinia Virus protein VP39"/>
    <property type="match status" value="1"/>
</dbReference>
<evidence type="ECO:0000256" key="2">
    <source>
        <dbReference type="ARBA" id="ARBA00022679"/>
    </source>
</evidence>
<dbReference type="VEuPathDB" id="FungiDB:BDEG_24069"/>
<dbReference type="InterPro" id="IPR010233">
    <property type="entry name" value="UbiG_MeTrfase"/>
</dbReference>
<dbReference type="HAMAP" id="MF_00472">
    <property type="entry name" value="UbiG"/>
    <property type="match status" value="1"/>
</dbReference>
<dbReference type="OrthoDB" id="3265906at2759"/>
<keyword evidence="7" id="KW-0830">Ubiquinone</keyword>
<feature type="domain" description="Methyltransferase type 11" evidence="6">
    <location>
        <begin position="108"/>
        <end position="208"/>
    </location>
</feature>
<dbReference type="Pfam" id="PF08241">
    <property type="entry name" value="Methyltransf_11"/>
    <property type="match status" value="1"/>
</dbReference>
<keyword evidence="5" id="KW-0472">Membrane</keyword>
<keyword evidence="1 5" id="KW-0489">Methyltransferase</keyword>
<dbReference type="EC" id="2.1.1.64" evidence="5"/>